<dbReference type="PANTHER" id="PTHR42686">
    <property type="entry name" value="GH17980P-RELATED"/>
    <property type="match status" value="1"/>
</dbReference>
<evidence type="ECO:0000259" key="1">
    <source>
        <dbReference type="Pfam" id="PF00248"/>
    </source>
</evidence>
<dbReference type="InterPro" id="IPR020471">
    <property type="entry name" value="AKR"/>
</dbReference>
<reference evidence="2" key="1">
    <citation type="submission" date="2018-05" db="EMBL/GenBank/DDBJ databases">
        <authorList>
            <person name="Lanie J.A."/>
            <person name="Ng W.-L."/>
            <person name="Kazmierczak K.M."/>
            <person name="Andrzejewski T.M."/>
            <person name="Davidsen T.M."/>
            <person name="Wayne K.J."/>
            <person name="Tettelin H."/>
            <person name="Glass J.I."/>
            <person name="Rusch D."/>
            <person name="Podicherti R."/>
            <person name="Tsui H.-C.T."/>
            <person name="Winkler M.E."/>
        </authorList>
    </citation>
    <scope>NUCLEOTIDE SEQUENCE</scope>
</reference>
<protein>
    <recommendedName>
        <fullName evidence="1">NADP-dependent oxidoreductase domain-containing protein</fullName>
    </recommendedName>
</protein>
<gene>
    <name evidence="2" type="ORF">METZ01_LOCUS196048</name>
</gene>
<evidence type="ECO:0000313" key="2">
    <source>
        <dbReference type="EMBL" id="SVB43194.1"/>
    </source>
</evidence>
<dbReference type="InterPro" id="IPR023210">
    <property type="entry name" value="NADP_OxRdtase_dom"/>
</dbReference>
<dbReference type="AlphaFoldDB" id="A0A382DZ71"/>
<dbReference type="EMBL" id="UINC01041642">
    <property type="protein sequence ID" value="SVB43194.1"/>
    <property type="molecule type" value="Genomic_DNA"/>
</dbReference>
<dbReference type="Gene3D" id="3.20.20.100">
    <property type="entry name" value="NADP-dependent oxidoreductase domain"/>
    <property type="match status" value="1"/>
</dbReference>
<dbReference type="SUPFAM" id="SSF51430">
    <property type="entry name" value="NAD(P)-linked oxidoreductase"/>
    <property type="match status" value="1"/>
</dbReference>
<dbReference type="PANTHER" id="PTHR42686:SF1">
    <property type="entry name" value="GH17980P-RELATED"/>
    <property type="match status" value="1"/>
</dbReference>
<proteinExistence type="predicted"/>
<dbReference type="GO" id="GO:0016491">
    <property type="term" value="F:oxidoreductase activity"/>
    <property type="evidence" value="ECO:0007669"/>
    <property type="project" value="InterPro"/>
</dbReference>
<feature type="non-terminal residue" evidence="2">
    <location>
        <position position="1"/>
    </location>
</feature>
<dbReference type="InterPro" id="IPR036812">
    <property type="entry name" value="NAD(P)_OxRdtase_dom_sf"/>
</dbReference>
<sequence>ILGSKLGRYDLEHFDFSARRVIESIDVSLHRMGVDYLDIILCHDIEFVEMQQIVDETLPAIQSIRDAGKVRYIGFSGYPMKIFPFIIDQIDVDVVLSYNNYHLQNTRFADLFPYLKEKGVGIMNAGPFCARLLTNAALPEWHKEPEEVRVACKKAADHCSAKGVDIAQLAVQFCVAHKDIATTVAGSANPDNVHNWAKWAETPMNEELLAEVLAILEPIKNIGHAEGLPKNN</sequence>
<name>A0A382DZ71_9ZZZZ</name>
<accession>A0A382DZ71</accession>
<feature type="domain" description="NADP-dependent oxidoreductase" evidence="1">
    <location>
        <begin position="5"/>
        <end position="215"/>
    </location>
</feature>
<dbReference type="Pfam" id="PF00248">
    <property type="entry name" value="Aldo_ket_red"/>
    <property type="match status" value="1"/>
</dbReference>
<dbReference type="GO" id="GO:0005829">
    <property type="term" value="C:cytosol"/>
    <property type="evidence" value="ECO:0007669"/>
    <property type="project" value="TreeGrafter"/>
</dbReference>
<organism evidence="2">
    <name type="scientific">marine metagenome</name>
    <dbReference type="NCBI Taxonomy" id="408172"/>
    <lineage>
        <taxon>unclassified sequences</taxon>
        <taxon>metagenomes</taxon>
        <taxon>ecological metagenomes</taxon>
    </lineage>
</organism>